<name>A0A932HW99_UNCTE</name>
<sequence>MRLLRLPWLKITGGGWRLFTWLAFSLCLLMLGSAVLGRDGFLSVWVNRERLAGLRADLGEMERANGRLRREVQSLREDMRAIERIAREELGLVKPGETVYEFTPAEER</sequence>
<evidence type="ECO:0000256" key="3">
    <source>
        <dbReference type="ARBA" id="ARBA00022692"/>
    </source>
</evidence>
<evidence type="ECO:0000256" key="2">
    <source>
        <dbReference type="ARBA" id="ARBA00022618"/>
    </source>
</evidence>
<dbReference type="GO" id="GO:0043093">
    <property type="term" value="P:FtsZ-dependent cytokinesis"/>
    <property type="evidence" value="ECO:0007669"/>
    <property type="project" value="TreeGrafter"/>
</dbReference>
<keyword evidence="1" id="KW-1003">Cell membrane</keyword>
<dbReference type="InterPro" id="IPR023081">
    <property type="entry name" value="Cell_div_FtsB"/>
</dbReference>
<accession>A0A932HW99</accession>
<evidence type="ECO:0000256" key="5">
    <source>
        <dbReference type="ARBA" id="ARBA00023136"/>
    </source>
</evidence>
<dbReference type="EMBL" id="JACPUR010000003">
    <property type="protein sequence ID" value="MBI3126412.1"/>
    <property type="molecule type" value="Genomic_DNA"/>
</dbReference>
<keyword evidence="6" id="KW-0131">Cell cycle</keyword>
<evidence type="ECO:0000256" key="4">
    <source>
        <dbReference type="ARBA" id="ARBA00022989"/>
    </source>
</evidence>
<evidence type="ECO:0000256" key="1">
    <source>
        <dbReference type="ARBA" id="ARBA00022475"/>
    </source>
</evidence>
<protein>
    <submittedName>
        <fullName evidence="8">Septum formation initiator family protein</fullName>
    </submittedName>
</protein>
<organism evidence="8 9">
    <name type="scientific">Tectimicrobiota bacterium</name>
    <dbReference type="NCBI Taxonomy" id="2528274"/>
    <lineage>
        <taxon>Bacteria</taxon>
        <taxon>Pseudomonadati</taxon>
        <taxon>Nitrospinota/Tectimicrobiota group</taxon>
        <taxon>Candidatus Tectimicrobiota</taxon>
    </lineage>
</organism>
<keyword evidence="7" id="KW-0175">Coiled coil</keyword>
<keyword evidence="3" id="KW-0812">Transmembrane</keyword>
<dbReference type="AlphaFoldDB" id="A0A932HW99"/>
<gene>
    <name evidence="8" type="ORF">HYZ11_02265</name>
</gene>
<dbReference type="InterPro" id="IPR007060">
    <property type="entry name" value="FtsL/DivIC"/>
</dbReference>
<dbReference type="Proteomes" id="UP000782312">
    <property type="component" value="Unassembled WGS sequence"/>
</dbReference>
<feature type="coiled-coil region" evidence="7">
    <location>
        <begin position="51"/>
        <end position="85"/>
    </location>
</feature>
<dbReference type="PANTHER" id="PTHR37485">
    <property type="entry name" value="CELL DIVISION PROTEIN FTSB"/>
    <property type="match status" value="1"/>
</dbReference>
<dbReference type="GO" id="GO:0030428">
    <property type="term" value="C:cell septum"/>
    <property type="evidence" value="ECO:0007669"/>
    <property type="project" value="TreeGrafter"/>
</dbReference>
<keyword evidence="4" id="KW-1133">Transmembrane helix</keyword>
<evidence type="ECO:0000256" key="6">
    <source>
        <dbReference type="ARBA" id="ARBA00023306"/>
    </source>
</evidence>
<evidence type="ECO:0000256" key="7">
    <source>
        <dbReference type="SAM" id="Coils"/>
    </source>
</evidence>
<evidence type="ECO:0000313" key="8">
    <source>
        <dbReference type="EMBL" id="MBI3126412.1"/>
    </source>
</evidence>
<keyword evidence="5" id="KW-0472">Membrane</keyword>
<proteinExistence type="predicted"/>
<comment type="caution">
    <text evidence="8">The sequence shown here is derived from an EMBL/GenBank/DDBJ whole genome shotgun (WGS) entry which is preliminary data.</text>
</comment>
<dbReference type="Pfam" id="PF04977">
    <property type="entry name" value="DivIC"/>
    <property type="match status" value="1"/>
</dbReference>
<evidence type="ECO:0000313" key="9">
    <source>
        <dbReference type="Proteomes" id="UP000782312"/>
    </source>
</evidence>
<dbReference type="PANTHER" id="PTHR37485:SF1">
    <property type="entry name" value="CELL DIVISION PROTEIN FTSB"/>
    <property type="match status" value="1"/>
</dbReference>
<reference evidence="8" key="1">
    <citation type="submission" date="2020-07" db="EMBL/GenBank/DDBJ databases">
        <title>Huge and variable diversity of episymbiotic CPR bacteria and DPANN archaea in groundwater ecosystems.</title>
        <authorList>
            <person name="He C.Y."/>
            <person name="Keren R."/>
            <person name="Whittaker M."/>
            <person name="Farag I.F."/>
            <person name="Doudna J."/>
            <person name="Cate J.H.D."/>
            <person name="Banfield J.F."/>
        </authorList>
    </citation>
    <scope>NUCLEOTIDE SEQUENCE</scope>
    <source>
        <strain evidence="8">NC_groundwater_763_Ag_S-0.2um_68_21</strain>
    </source>
</reference>
<keyword evidence="2" id="KW-0132">Cell division</keyword>